<dbReference type="SUPFAM" id="SSF50630">
    <property type="entry name" value="Acid proteases"/>
    <property type="match status" value="1"/>
</dbReference>
<gene>
    <name evidence="4" type="ORF">M9458_017198</name>
</gene>
<proteinExistence type="predicted"/>
<evidence type="ECO:0000256" key="2">
    <source>
        <dbReference type="SAM" id="MobiDB-lite"/>
    </source>
</evidence>
<keyword evidence="1" id="KW-0378">Hydrolase</keyword>
<dbReference type="PANTHER" id="PTHR46888">
    <property type="entry name" value="ZINC KNUCKLE DOMAINCONTAINING PROTEIN-RELATED"/>
    <property type="match status" value="1"/>
</dbReference>
<dbReference type="InterPro" id="IPR021109">
    <property type="entry name" value="Peptidase_aspartic_dom_sf"/>
</dbReference>
<evidence type="ECO:0000313" key="4">
    <source>
        <dbReference type="EMBL" id="KAL0185528.1"/>
    </source>
</evidence>
<keyword evidence="5" id="KW-1185">Reference proteome</keyword>
<organism evidence="4 5">
    <name type="scientific">Cirrhinus mrigala</name>
    <name type="common">Mrigala</name>
    <dbReference type="NCBI Taxonomy" id="683832"/>
    <lineage>
        <taxon>Eukaryota</taxon>
        <taxon>Metazoa</taxon>
        <taxon>Chordata</taxon>
        <taxon>Craniata</taxon>
        <taxon>Vertebrata</taxon>
        <taxon>Euteleostomi</taxon>
        <taxon>Actinopterygii</taxon>
        <taxon>Neopterygii</taxon>
        <taxon>Teleostei</taxon>
        <taxon>Ostariophysi</taxon>
        <taxon>Cypriniformes</taxon>
        <taxon>Cyprinidae</taxon>
        <taxon>Labeoninae</taxon>
        <taxon>Labeonini</taxon>
        <taxon>Cirrhinus</taxon>
    </lineage>
</organism>
<dbReference type="EMBL" id="JAMKFB020000008">
    <property type="protein sequence ID" value="KAL0185528.1"/>
    <property type="molecule type" value="Genomic_DNA"/>
</dbReference>
<sequence length="155" mass="16485">MPTEDPAPPTRNWMAGCIVHCDLPIGALEVEVKINGKPFRALLNSGSAVSLVRSHLLPPRGDSKALLPITCVHGETRQVPARRVTISAAPGSWLVEVGLIKDLPVPVLIGRDRPGFDRLLASATQPASRGGSSRGRRPGRGPRRPVLLASDSGRD</sequence>
<dbReference type="InterPro" id="IPR018061">
    <property type="entry name" value="Retropepsins"/>
</dbReference>
<dbReference type="GO" id="GO:0016787">
    <property type="term" value="F:hydrolase activity"/>
    <property type="evidence" value="ECO:0007669"/>
    <property type="project" value="UniProtKB-KW"/>
</dbReference>
<dbReference type="Pfam" id="PF00077">
    <property type="entry name" value="RVP"/>
    <property type="match status" value="1"/>
</dbReference>
<reference evidence="4 5" key="1">
    <citation type="submission" date="2024-05" db="EMBL/GenBank/DDBJ databases">
        <title>Genome sequencing and assembly of Indian major carp, Cirrhinus mrigala (Hamilton, 1822).</title>
        <authorList>
            <person name="Mohindra V."/>
            <person name="Chowdhury L.M."/>
            <person name="Lal K."/>
            <person name="Jena J.K."/>
        </authorList>
    </citation>
    <scope>NUCLEOTIDE SEQUENCE [LARGE SCALE GENOMIC DNA]</scope>
    <source>
        <strain evidence="4">CM1030</strain>
        <tissue evidence="4">Blood</tissue>
    </source>
</reference>
<accession>A0ABD0QH14</accession>
<dbReference type="Proteomes" id="UP001529510">
    <property type="component" value="Unassembled WGS sequence"/>
</dbReference>
<protein>
    <recommendedName>
        <fullName evidence="3">Retropepsins domain-containing protein</fullName>
    </recommendedName>
</protein>
<name>A0ABD0QH14_CIRMR</name>
<feature type="domain" description="Retropepsins" evidence="3">
    <location>
        <begin position="30"/>
        <end position="112"/>
    </location>
</feature>
<evidence type="ECO:0000259" key="3">
    <source>
        <dbReference type="Pfam" id="PF00077"/>
    </source>
</evidence>
<dbReference type="Gene3D" id="2.40.70.10">
    <property type="entry name" value="Acid Proteases"/>
    <property type="match status" value="1"/>
</dbReference>
<evidence type="ECO:0000256" key="1">
    <source>
        <dbReference type="ARBA" id="ARBA00022801"/>
    </source>
</evidence>
<evidence type="ECO:0000313" key="5">
    <source>
        <dbReference type="Proteomes" id="UP001529510"/>
    </source>
</evidence>
<feature type="compositionally biased region" description="Basic residues" evidence="2">
    <location>
        <begin position="134"/>
        <end position="143"/>
    </location>
</feature>
<feature type="non-terminal residue" evidence="4">
    <location>
        <position position="155"/>
    </location>
</feature>
<dbReference type="AlphaFoldDB" id="A0ABD0QH14"/>
<comment type="caution">
    <text evidence="4">The sequence shown here is derived from an EMBL/GenBank/DDBJ whole genome shotgun (WGS) entry which is preliminary data.</text>
</comment>
<dbReference type="PANTHER" id="PTHR46888:SF1">
    <property type="entry name" value="RIBONUCLEASE H"/>
    <property type="match status" value="1"/>
</dbReference>
<feature type="region of interest" description="Disordered" evidence="2">
    <location>
        <begin position="121"/>
        <end position="155"/>
    </location>
</feature>